<evidence type="ECO:0000256" key="1">
    <source>
        <dbReference type="SAM" id="MobiDB-lite"/>
    </source>
</evidence>
<feature type="transmembrane region" description="Helical" evidence="2">
    <location>
        <begin position="55"/>
        <end position="75"/>
    </location>
</feature>
<feature type="compositionally biased region" description="Basic and acidic residues" evidence="1">
    <location>
        <begin position="1"/>
        <end position="11"/>
    </location>
</feature>
<dbReference type="RefSeq" id="WP_161900861.1">
    <property type="nucleotide sequence ID" value="NZ_MAEL01000003.1"/>
</dbReference>
<keyword evidence="2" id="KW-0472">Membrane</keyword>
<keyword evidence="2" id="KW-1133">Transmembrane helix</keyword>
<evidence type="ECO:0000313" key="3">
    <source>
        <dbReference type="EMBL" id="KAF1306086.1"/>
    </source>
</evidence>
<protein>
    <submittedName>
        <fullName evidence="3">Uncharacterized protein</fullName>
    </submittedName>
</protein>
<comment type="caution">
    <text evidence="3">The sequence shown here is derived from an EMBL/GenBank/DDBJ whole genome shotgun (WGS) entry which is preliminary data.</text>
</comment>
<dbReference type="EMBL" id="MAEL01000003">
    <property type="protein sequence ID" value="KAF1306086.1"/>
    <property type="molecule type" value="Genomic_DNA"/>
</dbReference>
<reference evidence="3 4" key="1">
    <citation type="submission" date="2016-06" db="EMBL/GenBank/DDBJ databases">
        <title>Four novel species of enterococci isolated from chicken manure.</title>
        <authorList>
            <person name="Van Tyne D."/>
        </authorList>
    </citation>
    <scope>NUCLEOTIDE SEQUENCE [LARGE SCALE GENOMIC DNA]</scope>
    <source>
        <strain evidence="3 4">CU12B</strain>
    </source>
</reference>
<gene>
    <name evidence="3" type="ORF">BAU17_03065</name>
</gene>
<dbReference type="Proteomes" id="UP000782705">
    <property type="component" value="Unassembled WGS sequence"/>
</dbReference>
<organism evidence="3 4">
    <name type="scientific">Candidatus Enterococcus willemsii</name>
    <dbReference type="NCBI Taxonomy" id="1857215"/>
    <lineage>
        <taxon>Bacteria</taxon>
        <taxon>Bacillati</taxon>
        <taxon>Bacillota</taxon>
        <taxon>Bacilli</taxon>
        <taxon>Lactobacillales</taxon>
        <taxon>Enterococcaceae</taxon>
        <taxon>Enterococcus</taxon>
    </lineage>
</organism>
<evidence type="ECO:0000313" key="4">
    <source>
        <dbReference type="Proteomes" id="UP000782705"/>
    </source>
</evidence>
<sequence>MGDRERQKKFEQQASIKSSEYDRQNTNLLRQANFTGRGQNFLPHEGPQHRATHDLLLQVVSAIIGIGIFFLVMYGGKLLLSEEMYSGISFLVIDLLVSVVIAYVSFRVMKKARKTTC</sequence>
<keyword evidence="2" id="KW-0812">Transmembrane</keyword>
<feature type="compositionally biased region" description="Polar residues" evidence="1">
    <location>
        <begin position="12"/>
        <end position="23"/>
    </location>
</feature>
<evidence type="ECO:0000256" key="2">
    <source>
        <dbReference type="SAM" id="Phobius"/>
    </source>
</evidence>
<accession>A0ABQ6Z2S6</accession>
<keyword evidence="4" id="KW-1185">Reference proteome</keyword>
<feature type="transmembrane region" description="Helical" evidence="2">
    <location>
        <begin position="87"/>
        <end position="106"/>
    </location>
</feature>
<name>A0ABQ6Z2S6_9ENTE</name>
<proteinExistence type="predicted"/>
<feature type="region of interest" description="Disordered" evidence="1">
    <location>
        <begin position="1"/>
        <end position="23"/>
    </location>
</feature>